<gene>
    <name evidence="2" type="ORF">KY290_013286</name>
</gene>
<feature type="region of interest" description="Disordered" evidence="1">
    <location>
        <begin position="1"/>
        <end position="97"/>
    </location>
</feature>
<reference evidence="2 3" key="1">
    <citation type="journal article" date="2021" name="bioRxiv">
        <title>Chromosome-scale and haplotype-resolved genome assembly of a tetraploid potato cultivar.</title>
        <authorList>
            <person name="Sun H."/>
            <person name="Jiao W.-B."/>
            <person name="Krause K."/>
            <person name="Campoy J.A."/>
            <person name="Goel M."/>
            <person name="Folz-Donahue K."/>
            <person name="Kukat C."/>
            <person name="Huettel B."/>
            <person name="Schneeberger K."/>
        </authorList>
    </citation>
    <scope>NUCLEOTIDE SEQUENCE [LARGE SCALE GENOMIC DNA]</scope>
    <source>
        <strain evidence="2">SolTubOtavaFocal</strain>
        <tissue evidence="2">Leaves</tissue>
    </source>
</reference>
<accession>A0ABQ7VNE1</accession>
<protein>
    <submittedName>
        <fullName evidence="2">Uncharacterized protein</fullName>
    </submittedName>
</protein>
<feature type="compositionally biased region" description="Basic residues" evidence="1">
    <location>
        <begin position="50"/>
        <end position="60"/>
    </location>
</feature>
<proteinExistence type="predicted"/>
<evidence type="ECO:0000313" key="2">
    <source>
        <dbReference type="EMBL" id="KAH0769305.1"/>
    </source>
</evidence>
<organism evidence="2 3">
    <name type="scientific">Solanum tuberosum</name>
    <name type="common">Potato</name>
    <dbReference type="NCBI Taxonomy" id="4113"/>
    <lineage>
        <taxon>Eukaryota</taxon>
        <taxon>Viridiplantae</taxon>
        <taxon>Streptophyta</taxon>
        <taxon>Embryophyta</taxon>
        <taxon>Tracheophyta</taxon>
        <taxon>Spermatophyta</taxon>
        <taxon>Magnoliopsida</taxon>
        <taxon>eudicotyledons</taxon>
        <taxon>Gunneridae</taxon>
        <taxon>Pentapetalae</taxon>
        <taxon>asterids</taxon>
        <taxon>lamiids</taxon>
        <taxon>Solanales</taxon>
        <taxon>Solanaceae</taxon>
        <taxon>Solanoideae</taxon>
        <taxon>Solaneae</taxon>
        <taxon>Solanum</taxon>
    </lineage>
</organism>
<sequence>MREAGGFRVRGPGGIGRGLRASDAARGQHRPRPARVGRGAWASGKAKSANVRRHRPRPARIGRGMCASCRRRRPTTHRKADVGRGMPASPVASTVSRGRPWTASIALRPHATFSRRGPPVALGPHATFTRRGPPVALGPHATFSRRRPRAARMGRGLHAAVSHGLPASAVACATMVSHNVSASRGSFVAT</sequence>
<evidence type="ECO:0000313" key="3">
    <source>
        <dbReference type="Proteomes" id="UP000826656"/>
    </source>
</evidence>
<comment type="caution">
    <text evidence="2">The sequence shown here is derived from an EMBL/GenBank/DDBJ whole genome shotgun (WGS) entry which is preliminary data.</text>
</comment>
<name>A0ABQ7VNE1_SOLTU</name>
<dbReference type="EMBL" id="JAIVGD010000011">
    <property type="protein sequence ID" value="KAH0769305.1"/>
    <property type="molecule type" value="Genomic_DNA"/>
</dbReference>
<evidence type="ECO:0000256" key="1">
    <source>
        <dbReference type="SAM" id="MobiDB-lite"/>
    </source>
</evidence>
<dbReference type="Proteomes" id="UP000826656">
    <property type="component" value="Unassembled WGS sequence"/>
</dbReference>
<feature type="compositionally biased region" description="Low complexity" evidence="1">
    <location>
        <begin position="1"/>
        <end position="10"/>
    </location>
</feature>
<keyword evidence="3" id="KW-1185">Reference proteome</keyword>